<evidence type="ECO:0000313" key="1">
    <source>
        <dbReference type="EMBL" id="KAF2605065.1"/>
    </source>
</evidence>
<sequence length="155" mass="18053">MRSHCSFKIEDSIAYIEKIIESKRREFVEYVLMDELSDLPKPCKDIHMSVCKVFDMFFNKKNRYDSDTEMLQDIKKALYDPTTLTFTIGIKSVILDAGNYGFWKAQMKATIRGIVLLEWKAVDSGWKQPVTRGEDGTDVANYEELWTDDENKMAK</sequence>
<gene>
    <name evidence="1" type="ORF">F2Q70_00026067</name>
</gene>
<dbReference type="GO" id="GO:0000287">
    <property type="term" value="F:magnesium ion binding"/>
    <property type="evidence" value="ECO:0007669"/>
    <property type="project" value="TreeGrafter"/>
</dbReference>
<dbReference type="EMBL" id="QGKY02000094">
    <property type="protein sequence ID" value="KAF2605065.1"/>
    <property type="molecule type" value="Genomic_DNA"/>
</dbReference>
<dbReference type="InterPro" id="IPR008949">
    <property type="entry name" value="Isoprenoid_synthase_dom_sf"/>
</dbReference>
<dbReference type="AlphaFoldDB" id="A0A8S9LDQ9"/>
<dbReference type="GO" id="GO:0016102">
    <property type="term" value="P:diterpenoid biosynthetic process"/>
    <property type="evidence" value="ECO:0007669"/>
    <property type="project" value="TreeGrafter"/>
</dbReference>
<dbReference type="InterPro" id="IPR050148">
    <property type="entry name" value="Terpene_synthase-like"/>
</dbReference>
<reference evidence="1" key="1">
    <citation type="submission" date="2019-12" db="EMBL/GenBank/DDBJ databases">
        <title>Genome sequencing and annotation of Brassica cretica.</title>
        <authorList>
            <person name="Studholme D.J."/>
            <person name="Sarris P.F."/>
        </authorList>
    </citation>
    <scope>NUCLEOTIDE SEQUENCE</scope>
    <source>
        <strain evidence="1">PFS-102/07</strain>
        <tissue evidence="1">Leaf</tissue>
    </source>
</reference>
<protein>
    <submittedName>
        <fullName evidence="1">Uncharacterized protein</fullName>
    </submittedName>
</protein>
<dbReference type="PANTHER" id="PTHR31739:SF38">
    <property type="entry name" value="TERPENE SYNTHASE METAL-BINDING DOMAIN-CONTAINING PROTEIN"/>
    <property type="match status" value="1"/>
</dbReference>
<proteinExistence type="predicted"/>
<organism evidence="1">
    <name type="scientific">Brassica cretica</name>
    <name type="common">Mustard</name>
    <dbReference type="NCBI Taxonomy" id="69181"/>
    <lineage>
        <taxon>Eukaryota</taxon>
        <taxon>Viridiplantae</taxon>
        <taxon>Streptophyta</taxon>
        <taxon>Embryophyta</taxon>
        <taxon>Tracheophyta</taxon>
        <taxon>Spermatophyta</taxon>
        <taxon>Magnoliopsida</taxon>
        <taxon>eudicotyledons</taxon>
        <taxon>Gunneridae</taxon>
        <taxon>Pentapetalae</taxon>
        <taxon>rosids</taxon>
        <taxon>malvids</taxon>
        <taxon>Brassicales</taxon>
        <taxon>Brassicaceae</taxon>
        <taxon>Brassiceae</taxon>
        <taxon>Brassica</taxon>
    </lineage>
</organism>
<dbReference type="SUPFAM" id="SSF48576">
    <property type="entry name" value="Terpenoid synthases"/>
    <property type="match status" value="1"/>
</dbReference>
<comment type="caution">
    <text evidence="1">The sequence shown here is derived from an EMBL/GenBank/DDBJ whole genome shotgun (WGS) entry which is preliminary data.</text>
</comment>
<accession>A0A8S9LDQ9</accession>
<name>A0A8S9LDQ9_BRACR</name>
<dbReference type="Gene3D" id="1.10.600.10">
    <property type="entry name" value="Farnesyl Diphosphate Synthase"/>
    <property type="match status" value="1"/>
</dbReference>
<dbReference type="GO" id="GO:0010333">
    <property type="term" value="F:terpene synthase activity"/>
    <property type="evidence" value="ECO:0007669"/>
    <property type="project" value="InterPro"/>
</dbReference>
<dbReference type="PANTHER" id="PTHR31739">
    <property type="entry name" value="ENT-COPALYL DIPHOSPHATE SYNTHASE, CHLOROPLASTIC"/>
    <property type="match status" value="1"/>
</dbReference>